<evidence type="ECO:0000313" key="1">
    <source>
        <dbReference type="EMBL" id="KKQ70688.1"/>
    </source>
</evidence>
<reference evidence="1 2" key="1">
    <citation type="journal article" date="2015" name="Nature">
        <title>rRNA introns, odd ribosomes, and small enigmatic genomes across a large radiation of phyla.</title>
        <authorList>
            <person name="Brown C.T."/>
            <person name="Hug L.A."/>
            <person name="Thomas B.C."/>
            <person name="Sharon I."/>
            <person name="Castelle C.J."/>
            <person name="Singh A."/>
            <person name="Wilkins M.J."/>
            <person name="Williams K.H."/>
            <person name="Banfield J.F."/>
        </authorList>
    </citation>
    <scope>NUCLEOTIDE SEQUENCE [LARGE SCALE GENOMIC DNA]</scope>
</reference>
<accession>A0A0G0JT95</accession>
<sequence>MTKTRSTGKIVDMKVKLSTSDYLRNSDRFIDGLDFSDPKRLIIYSHPKWLNVHPAILTLLASMALKAGKENVKFDNLTALSGAYLDRMGLFNFVSEESPYNINKKEESGRFIPLTIIKNSIEQSKFITDMIPLLHLPVGQTDVIKYTVGELIRNVLEHSQSRDGAIVAAQYYKKSNTIRLGICDNGIGIKKSMQKHWQSRTKTDLDAIKWALVPGISGTTSREGGTEDNAGAGLFFIKSIAQIARNYFMIYSGSGVYRLLLHDKRVKNPRLHSNPDDDRHSDRNDAPHFNGTLVAIDLSLETKTEFTSLLSVIRDVYGSAIRERKKRKYKEPKFV</sequence>
<name>A0A0G0JT95_9BACT</name>
<dbReference type="AlphaFoldDB" id="A0A0G0JT95"/>
<dbReference type="InterPro" id="IPR036890">
    <property type="entry name" value="HATPase_C_sf"/>
</dbReference>
<evidence type="ECO:0000313" key="2">
    <source>
        <dbReference type="Proteomes" id="UP000034022"/>
    </source>
</evidence>
<dbReference type="SUPFAM" id="SSF55874">
    <property type="entry name" value="ATPase domain of HSP90 chaperone/DNA topoisomerase II/histidine kinase"/>
    <property type="match status" value="1"/>
</dbReference>
<dbReference type="Gene3D" id="3.30.565.10">
    <property type="entry name" value="Histidine kinase-like ATPase, C-terminal domain"/>
    <property type="match status" value="1"/>
</dbReference>
<dbReference type="Proteomes" id="UP000034022">
    <property type="component" value="Unassembled WGS sequence"/>
</dbReference>
<dbReference type="EMBL" id="LBUU01000003">
    <property type="protein sequence ID" value="KKQ70688.1"/>
    <property type="molecule type" value="Genomic_DNA"/>
</dbReference>
<comment type="caution">
    <text evidence="1">The sequence shown here is derived from an EMBL/GenBank/DDBJ whole genome shotgun (WGS) entry which is preliminary data.</text>
</comment>
<organism evidence="1 2">
    <name type="scientific">Candidatus Falkowbacteria bacterium GW2011_GWE1_38_31</name>
    <dbReference type="NCBI Taxonomy" id="1618638"/>
    <lineage>
        <taxon>Bacteria</taxon>
        <taxon>Candidatus Falkowiibacteriota</taxon>
    </lineage>
</organism>
<proteinExistence type="predicted"/>
<protein>
    <recommendedName>
        <fullName evidence="3">Histidine kinase/HSP90-like ATPase domain-containing protein</fullName>
    </recommendedName>
</protein>
<gene>
    <name evidence="1" type="ORF">US91_C0003G0018</name>
</gene>
<evidence type="ECO:0008006" key="3">
    <source>
        <dbReference type="Google" id="ProtNLM"/>
    </source>
</evidence>